<evidence type="ECO:0000313" key="6">
    <source>
        <dbReference type="EMBL" id="SEN14986.1"/>
    </source>
</evidence>
<keyword evidence="7" id="KW-1185">Reference proteome</keyword>
<feature type="domain" description="OmpA-like" evidence="5">
    <location>
        <begin position="109"/>
        <end position="241"/>
    </location>
</feature>
<evidence type="ECO:0000256" key="1">
    <source>
        <dbReference type="ARBA" id="ARBA00004442"/>
    </source>
</evidence>
<dbReference type="AlphaFoldDB" id="A0A1H8E6F1"/>
<proteinExistence type="predicted"/>
<comment type="subcellular location">
    <subcellularLocation>
        <location evidence="1">Cell outer membrane</location>
    </subcellularLocation>
</comment>
<dbReference type="EMBL" id="FOCW01000001">
    <property type="protein sequence ID" value="SEN14986.1"/>
    <property type="molecule type" value="Genomic_DNA"/>
</dbReference>
<accession>A0A1H8E6F1</accession>
<organism evidence="6 7">
    <name type="scientific">Brachymonas denitrificans DSM 15123</name>
    <dbReference type="NCBI Taxonomy" id="1121117"/>
    <lineage>
        <taxon>Bacteria</taxon>
        <taxon>Pseudomonadati</taxon>
        <taxon>Pseudomonadota</taxon>
        <taxon>Betaproteobacteria</taxon>
        <taxon>Burkholderiales</taxon>
        <taxon>Comamonadaceae</taxon>
        <taxon>Brachymonas</taxon>
    </lineage>
</organism>
<dbReference type="InterPro" id="IPR006665">
    <property type="entry name" value="OmpA-like"/>
</dbReference>
<dbReference type="SUPFAM" id="SSF103088">
    <property type="entry name" value="OmpA-like"/>
    <property type="match status" value="1"/>
</dbReference>
<evidence type="ECO:0000259" key="5">
    <source>
        <dbReference type="PROSITE" id="PS51123"/>
    </source>
</evidence>
<evidence type="ECO:0000256" key="4">
    <source>
        <dbReference type="PROSITE-ProRule" id="PRU00473"/>
    </source>
</evidence>
<keyword evidence="3" id="KW-0998">Cell outer membrane</keyword>
<reference evidence="6 7" key="1">
    <citation type="submission" date="2016-10" db="EMBL/GenBank/DDBJ databases">
        <authorList>
            <person name="de Groot N.N."/>
        </authorList>
    </citation>
    <scope>NUCLEOTIDE SEQUENCE [LARGE SCALE GENOMIC DNA]</scope>
    <source>
        <strain evidence="6 7">DSM 15123</strain>
    </source>
</reference>
<gene>
    <name evidence="6" type="ORF">SAMN02745977_00576</name>
</gene>
<dbReference type="PANTHER" id="PTHR30329">
    <property type="entry name" value="STATOR ELEMENT OF FLAGELLAR MOTOR COMPLEX"/>
    <property type="match status" value="1"/>
</dbReference>
<dbReference type="PROSITE" id="PS01068">
    <property type="entry name" value="OMPA_1"/>
    <property type="match status" value="1"/>
</dbReference>
<dbReference type="GO" id="GO:0009279">
    <property type="term" value="C:cell outer membrane"/>
    <property type="evidence" value="ECO:0007669"/>
    <property type="project" value="UniProtKB-SubCell"/>
</dbReference>
<dbReference type="InterPro" id="IPR006690">
    <property type="entry name" value="OMPA-like_CS"/>
</dbReference>
<dbReference type="Gene3D" id="3.30.1330.60">
    <property type="entry name" value="OmpA-like domain"/>
    <property type="match status" value="1"/>
</dbReference>
<dbReference type="PROSITE" id="PS51123">
    <property type="entry name" value="OMPA_2"/>
    <property type="match status" value="1"/>
</dbReference>
<dbReference type="OrthoDB" id="5360144at2"/>
<dbReference type="InterPro" id="IPR050330">
    <property type="entry name" value="Bact_OuterMem_StrucFunc"/>
</dbReference>
<keyword evidence="2 4" id="KW-0472">Membrane</keyword>
<dbReference type="InterPro" id="IPR006664">
    <property type="entry name" value="OMP_bac"/>
</dbReference>
<dbReference type="STRING" id="1121117.SAMN02745977_00576"/>
<evidence type="ECO:0000256" key="2">
    <source>
        <dbReference type="ARBA" id="ARBA00023136"/>
    </source>
</evidence>
<protein>
    <submittedName>
        <fullName evidence="6">OmpA-OmpF porin, OOP family</fullName>
    </submittedName>
</protein>
<dbReference type="InterPro" id="IPR036737">
    <property type="entry name" value="OmpA-like_sf"/>
</dbReference>
<dbReference type="Pfam" id="PF00691">
    <property type="entry name" value="OmpA"/>
    <property type="match status" value="1"/>
</dbReference>
<dbReference type="CDD" id="cd07185">
    <property type="entry name" value="OmpA_C-like"/>
    <property type="match status" value="1"/>
</dbReference>
<dbReference type="Proteomes" id="UP000199531">
    <property type="component" value="Unassembled WGS sequence"/>
</dbReference>
<sequence>MPGQAVNIFINGEYLTSLTPGGFQQGPACVGSNRLTASYTDVSTRYLEKERQGQSFATPAGEVSYFQVVGDAAGKPVLQQLDATSGQALAEQLKQQGHTLPRVQLKCAVPLKTYTLQASALFPFDKSDYASMLPQGKEEIRKVAQDIAASKANVDRIEVVGHTDPEGSDMYNQALSQRRADTVRMALSQSQLPGSQIVAHGRGEKQLLVSDCRARFPRDAKQRMACDQPNRRVEITLYGTQQAAQPAAN</sequence>
<dbReference type="RefSeq" id="WP_091813581.1">
    <property type="nucleotide sequence ID" value="NZ_FOCW01000001.1"/>
</dbReference>
<evidence type="ECO:0000256" key="3">
    <source>
        <dbReference type="ARBA" id="ARBA00023237"/>
    </source>
</evidence>
<name>A0A1H8E6F1_9BURK</name>
<dbReference type="PANTHER" id="PTHR30329:SF21">
    <property type="entry name" value="LIPOPROTEIN YIAD-RELATED"/>
    <property type="match status" value="1"/>
</dbReference>
<dbReference type="PRINTS" id="PR01021">
    <property type="entry name" value="OMPADOMAIN"/>
</dbReference>
<evidence type="ECO:0000313" key="7">
    <source>
        <dbReference type="Proteomes" id="UP000199531"/>
    </source>
</evidence>